<evidence type="ECO:0000256" key="2">
    <source>
        <dbReference type="ARBA" id="ARBA00008585"/>
    </source>
</evidence>
<name>H0EIC0_GLAL7</name>
<dbReference type="AlphaFoldDB" id="H0EIC0"/>
<keyword evidence="10" id="KW-1185">Reference proteome</keyword>
<gene>
    <name evidence="9" type="ORF">M7I_2274</name>
</gene>
<feature type="compositionally biased region" description="Polar residues" evidence="8">
    <location>
        <begin position="1"/>
        <end position="19"/>
    </location>
</feature>
<evidence type="ECO:0000256" key="3">
    <source>
        <dbReference type="ARBA" id="ARBA00022618"/>
    </source>
</evidence>
<reference evidence="9 10" key="1">
    <citation type="journal article" date="2012" name="Eukaryot. Cell">
        <title>Genome sequence of the fungus Glarea lozoyensis: the first genome sequence of a species from the Helotiaceae family.</title>
        <authorList>
            <person name="Youssar L."/>
            <person name="Gruening B.A."/>
            <person name="Erxleben A."/>
            <person name="Guenther S."/>
            <person name="Huettel W."/>
        </authorList>
    </citation>
    <scope>NUCLEOTIDE SEQUENCE [LARGE SCALE GENOMIC DNA]</scope>
    <source>
        <strain evidence="10">ATCC 74030 / MF5533</strain>
    </source>
</reference>
<dbReference type="Proteomes" id="UP000005446">
    <property type="component" value="Unassembled WGS sequence"/>
</dbReference>
<evidence type="ECO:0000256" key="4">
    <source>
        <dbReference type="ARBA" id="ARBA00022776"/>
    </source>
</evidence>
<evidence type="ECO:0000256" key="5">
    <source>
        <dbReference type="ARBA" id="ARBA00022829"/>
    </source>
</evidence>
<evidence type="ECO:0000256" key="1">
    <source>
        <dbReference type="ARBA" id="ARBA00004123"/>
    </source>
</evidence>
<protein>
    <submittedName>
        <fullName evidence="9">Putative MAU2 chromatid cohesion factor like protein</fullName>
    </submittedName>
</protein>
<dbReference type="GO" id="GO:0007064">
    <property type="term" value="P:mitotic sister chromatid cohesion"/>
    <property type="evidence" value="ECO:0007669"/>
    <property type="project" value="InterPro"/>
</dbReference>
<keyword evidence="3" id="KW-0132">Cell division</keyword>
<dbReference type="HOGENOM" id="CLU_006541_2_0_1"/>
<comment type="similarity">
    <text evidence="2">Belongs to the SCC4/mau-2 family.</text>
</comment>
<evidence type="ECO:0000256" key="8">
    <source>
        <dbReference type="SAM" id="MobiDB-lite"/>
    </source>
</evidence>
<organism evidence="9 10">
    <name type="scientific">Glarea lozoyensis (strain ATCC 74030 / MF5533)</name>
    <dbReference type="NCBI Taxonomy" id="1104152"/>
    <lineage>
        <taxon>Eukaryota</taxon>
        <taxon>Fungi</taxon>
        <taxon>Dikarya</taxon>
        <taxon>Ascomycota</taxon>
        <taxon>Pezizomycotina</taxon>
        <taxon>Leotiomycetes</taxon>
        <taxon>Helotiales</taxon>
        <taxon>Helotiaceae</taxon>
        <taxon>Glarea</taxon>
    </lineage>
</organism>
<evidence type="ECO:0000256" key="6">
    <source>
        <dbReference type="ARBA" id="ARBA00023242"/>
    </source>
</evidence>
<evidence type="ECO:0000313" key="10">
    <source>
        <dbReference type="Proteomes" id="UP000005446"/>
    </source>
</evidence>
<dbReference type="GO" id="GO:0051301">
    <property type="term" value="P:cell division"/>
    <property type="evidence" value="ECO:0007669"/>
    <property type="project" value="UniProtKB-KW"/>
</dbReference>
<comment type="subcellular location">
    <subcellularLocation>
        <location evidence="1">Nucleus</location>
    </subcellularLocation>
</comment>
<feature type="region of interest" description="Disordered" evidence="8">
    <location>
        <begin position="1"/>
        <end position="30"/>
    </location>
</feature>
<comment type="caution">
    <text evidence="9">The sequence shown here is derived from an EMBL/GenBank/DDBJ whole genome shotgun (WGS) entry which is preliminary data.</text>
</comment>
<dbReference type="GO" id="GO:0005634">
    <property type="term" value="C:nucleus"/>
    <property type="evidence" value="ECO:0007669"/>
    <property type="project" value="UniProtKB-SubCell"/>
</dbReference>
<dbReference type="InterPro" id="IPR019440">
    <property type="entry name" value="MAU2"/>
</dbReference>
<dbReference type="OrthoDB" id="5565328at2759"/>
<keyword evidence="5" id="KW-0159">Chromosome partition</keyword>
<dbReference type="InParanoid" id="H0EIC0"/>
<dbReference type="PANTHER" id="PTHR21394">
    <property type="entry name" value="MAU2 CHROMATID COHESION FACTOR HOMOLOG"/>
    <property type="match status" value="1"/>
</dbReference>
<evidence type="ECO:0000256" key="7">
    <source>
        <dbReference type="ARBA" id="ARBA00023306"/>
    </source>
</evidence>
<dbReference type="EMBL" id="AGUE01000047">
    <property type="protein sequence ID" value="EHL01641.1"/>
    <property type="molecule type" value="Genomic_DNA"/>
</dbReference>
<sequence length="491" mass="53703">MGQYMSTGRQTSTPTSSSAIRIPNSPSGVSSDSVSLLLPLAEEYFEAAHKLAPLISTSMAPDNVDTYQRLIATGLGCLDAALRKGKLTPRIEATVRLRYSGVLHEETENTMEAETALAKGIVLCERSHFFDLKYAMQYLLAQIMGQKNLRAAMKALDGYISEAEAPVDGNAAVQNLQKVAELAIRQHDRAVHLTASVMEAMVHLRSIGPDSNEAVQRAIAAARTHQLTVGDSIPQLAGLINLIDVMCVIRSGNTHQMLDKLKGMQVVMDRMLKDAKWSSSISLETRSVVGIDTDGREVLIMSFLNKKDAFSIRHATDPKAVRYLKEGMEGLAEKSRDPKDFLDFMYLTGVWLQGIGNLDSALRIFQDPKLALPPSNPSTSTSVSQISRDFAILAALNTLWITQEPSRLNPERNNALLAQLTPLCAQNQNKDLHTAFCLIKATITTTPPTPLFEVKRHLSQALAGAQKTMNSQFLCITLNVMRTGGEERVGG</sequence>
<dbReference type="GO" id="GO:0007059">
    <property type="term" value="P:chromosome segregation"/>
    <property type="evidence" value="ECO:0007669"/>
    <property type="project" value="UniProtKB-KW"/>
</dbReference>
<dbReference type="Pfam" id="PF10345">
    <property type="entry name" value="Cohesin_load"/>
    <property type="match status" value="3"/>
</dbReference>
<keyword evidence="4" id="KW-0498">Mitosis</keyword>
<proteinExistence type="inferred from homology"/>
<keyword evidence="6" id="KW-0539">Nucleus</keyword>
<accession>H0EIC0</accession>
<keyword evidence="7" id="KW-0131">Cell cycle</keyword>
<evidence type="ECO:0000313" key="9">
    <source>
        <dbReference type="EMBL" id="EHL01641.1"/>
    </source>
</evidence>